<feature type="compositionally biased region" description="Low complexity" evidence="2">
    <location>
        <begin position="541"/>
        <end position="552"/>
    </location>
</feature>
<feature type="region of interest" description="Disordered" evidence="2">
    <location>
        <begin position="523"/>
        <end position="557"/>
    </location>
</feature>
<name>A0AAV6JDD6_9ERIC</name>
<protein>
    <recommendedName>
        <fullName evidence="3">RRM domain-containing protein</fullName>
    </recommendedName>
</protein>
<gene>
    <name evidence="4" type="ORF">RHGRI_024627</name>
</gene>
<dbReference type="Pfam" id="PF00076">
    <property type="entry name" value="RRM_1"/>
    <property type="match status" value="1"/>
</dbReference>
<reference evidence="4" key="1">
    <citation type="submission" date="2020-08" db="EMBL/GenBank/DDBJ databases">
        <title>Plant Genome Project.</title>
        <authorList>
            <person name="Zhang R.-G."/>
        </authorList>
    </citation>
    <scope>NUCLEOTIDE SEQUENCE</scope>
    <source>
        <strain evidence="4">WSP0</strain>
        <tissue evidence="4">Leaf</tissue>
    </source>
</reference>
<dbReference type="SMART" id="SM00360">
    <property type="entry name" value="RRM"/>
    <property type="match status" value="1"/>
</dbReference>
<keyword evidence="1" id="KW-0694">RNA-binding</keyword>
<dbReference type="GO" id="GO:0003723">
    <property type="term" value="F:RNA binding"/>
    <property type="evidence" value="ECO:0007669"/>
    <property type="project" value="UniProtKB-UniRule"/>
</dbReference>
<dbReference type="PANTHER" id="PTHR34427">
    <property type="entry name" value="DUF4283 DOMAIN PROTEIN"/>
    <property type="match status" value="1"/>
</dbReference>
<keyword evidence="5" id="KW-1185">Reference proteome</keyword>
<dbReference type="Gene3D" id="3.30.70.330">
    <property type="match status" value="1"/>
</dbReference>
<evidence type="ECO:0000313" key="4">
    <source>
        <dbReference type="EMBL" id="KAG5537240.1"/>
    </source>
</evidence>
<dbReference type="EMBL" id="JACTNZ010000008">
    <property type="protein sequence ID" value="KAG5537240.1"/>
    <property type="molecule type" value="Genomic_DNA"/>
</dbReference>
<organism evidence="4 5">
    <name type="scientific">Rhododendron griersonianum</name>
    <dbReference type="NCBI Taxonomy" id="479676"/>
    <lineage>
        <taxon>Eukaryota</taxon>
        <taxon>Viridiplantae</taxon>
        <taxon>Streptophyta</taxon>
        <taxon>Embryophyta</taxon>
        <taxon>Tracheophyta</taxon>
        <taxon>Spermatophyta</taxon>
        <taxon>Magnoliopsida</taxon>
        <taxon>eudicotyledons</taxon>
        <taxon>Gunneridae</taxon>
        <taxon>Pentapetalae</taxon>
        <taxon>asterids</taxon>
        <taxon>Ericales</taxon>
        <taxon>Ericaceae</taxon>
        <taxon>Ericoideae</taxon>
        <taxon>Rhodoreae</taxon>
        <taxon>Rhododendron</taxon>
    </lineage>
</organism>
<sequence length="665" mass="74254">MERETERERKRERGKGIEEQGGRRDEGGWIPVIKNHKAKVGNRVRSQEMFTLFVDNIPEEKDHHWLQRTFNNFGVVKDAFIPWKRSKRTGNKFGFVRFDCHVSADMAVSRLNGIWVGNKRLFVKEACFGQEENKKVPRIHERREQEQRNGWSTKGFDKSYAQVVNGESSKQTNPKATLRINSSGNGWLLRSAVAVLRRVVSLVTLKVSFGLEMDKVAQFRALGGRSVLVTFQTQEERNALIKGPWMERWFESAKPWSGDQASYERFAWLGCQGMPLNAWDHSSFKQIGELWGHFISVDEETLRDLSFAQGKILIATEETKKIEQWVHLEVQGVKYEVWVKELSSFLNPNDHALPNSGGHEDSSPVAKVQKKVCHGGGAKGVEQEDDDVAVLASAPTNGKDEVGEGAGGSDPAAAHGKKKKDVRVGGPKRTNSGGHLLLDKGDMQGISEEFESLVEDSVDQLNGLDSNVGLVKDSVDQLNGLNSDVGLAAHSMSPIKAHKSPLVHPKAIDGPVVNMDKEVGCIQGRPSKEGIRPTTSLAVRSSLSESPTESSTNQLEVHSSQIPSINLMVDLNNTECRKRRRRQLSNLIRIREELDREPCSEDISQPSSEDQSQANLMILNEVKASMAVGGELGVNFLPYDDETLRRMIQLEIQEYSLMTEREGGI</sequence>
<dbReference type="AlphaFoldDB" id="A0AAV6JDD6"/>
<dbReference type="CDD" id="cd00590">
    <property type="entry name" value="RRM_SF"/>
    <property type="match status" value="1"/>
</dbReference>
<evidence type="ECO:0000256" key="2">
    <source>
        <dbReference type="SAM" id="MobiDB-lite"/>
    </source>
</evidence>
<dbReference type="Proteomes" id="UP000823749">
    <property type="component" value="Chromosome 8"/>
</dbReference>
<evidence type="ECO:0000259" key="3">
    <source>
        <dbReference type="PROSITE" id="PS50102"/>
    </source>
</evidence>
<dbReference type="InterPro" id="IPR000504">
    <property type="entry name" value="RRM_dom"/>
</dbReference>
<evidence type="ECO:0000313" key="5">
    <source>
        <dbReference type="Proteomes" id="UP000823749"/>
    </source>
</evidence>
<feature type="region of interest" description="Disordered" evidence="2">
    <location>
        <begin position="396"/>
        <end position="439"/>
    </location>
</feature>
<dbReference type="PROSITE" id="PS50102">
    <property type="entry name" value="RRM"/>
    <property type="match status" value="1"/>
</dbReference>
<comment type="caution">
    <text evidence="4">The sequence shown here is derived from an EMBL/GenBank/DDBJ whole genome shotgun (WGS) entry which is preliminary data.</text>
</comment>
<dbReference type="InterPro" id="IPR012677">
    <property type="entry name" value="Nucleotide-bd_a/b_plait_sf"/>
</dbReference>
<feature type="region of interest" description="Disordered" evidence="2">
    <location>
        <begin position="349"/>
        <end position="371"/>
    </location>
</feature>
<dbReference type="InterPro" id="IPR035979">
    <property type="entry name" value="RBD_domain_sf"/>
</dbReference>
<feature type="domain" description="RRM" evidence="3">
    <location>
        <begin position="50"/>
        <end position="128"/>
    </location>
</feature>
<dbReference type="SUPFAM" id="SSF54928">
    <property type="entry name" value="RNA-binding domain, RBD"/>
    <property type="match status" value="1"/>
</dbReference>
<evidence type="ECO:0000256" key="1">
    <source>
        <dbReference type="PROSITE-ProRule" id="PRU00176"/>
    </source>
</evidence>
<proteinExistence type="predicted"/>
<accession>A0AAV6JDD6</accession>
<feature type="compositionally biased region" description="Basic and acidic residues" evidence="2">
    <location>
        <begin position="1"/>
        <end position="27"/>
    </location>
</feature>
<feature type="region of interest" description="Disordered" evidence="2">
    <location>
        <begin position="1"/>
        <end position="28"/>
    </location>
</feature>
<dbReference type="PANTHER" id="PTHR34427:SF5">
    <property type="entry name" value="DUF4283 DOMAIN-CONTAINING PROTEIN"/>
    <property type="match status" value="1"/>
</dbReference>